<dbReference type="Pfam" id="PF21841">
    <property type="entry name" value="DUF6900"/>
    <property type="match status" value="1"/>
</dbReference>
<dbReference type="InterPro" id="IPR054195">
    <property type="entry name" value="DUF6900"/>
</dbReference>
<evidence type="ECO:0000313" key="2">
    <source>
        <dbReference type="EMBL" id="DAD93670.1"/>
    </source>
</evidence>
<name>A0A8S5NG39_9CAUD</name>
<accession>A0A8S5NG39</accession>
<protein>
    <recommendedName>
        <fullName evidence="1">DUF6900 domain-containing protein</fullName>
    </recommendedName>
</protein>
<dbReference type="EMBL" id="BK015164">
    <property type="protein sequence ID" value="DAD93670.1"/>
    <property type="molecule type" value="Genomic_DNA"/>
</dbReference>
<evidence type="ECO:0000259" key="1">
    <source>
        <dbReference type="Pfam" id="PF21841"/>
    </source>
</evidence>
<organism evidence="2">
    <name type="scientific">Siphoviridae sp. ctLmu1</name>
    <dbReference type="NCBI Taxonomy" id="2826253"/>
    <lineage>
        <taxon>Viruses</taxon>
        <taxon>Duplodnaviria</taxon>
        <taxon>Heunggongvirae</taxon>
        <taxon>Uroviricota</taxon>
        <taxon>Caudoviricetes</taxon>
    </lineage>
</organism>
<proteinExistence type="predicted"/>
<sequence>MKKNITKTEEKALLEIAKRLMASVDSRGDLEEHGCDSEDFIEVSVWSLKKTLEEAYQLGKAKR</sequence>
<reference evidence="2" key="1">
    <citation type="journal article" date="2021" name="Proc. Natl. Acad. Sci. U.S.A.">
        <title>A Catalog of Tens of Thousands of Viruses from Human Metagenomes Reveals Hidden Associations with Chronic Diseases.</title>
        <authorList>
            <person name="Tisza M.J."/>
            <person name="Buck C.B."/>
        </authorList>
    </citation>
    <scope>NUCLEOTIDE SEQUENCE</scope>
    <source>
        <strain evidence="2">CtLmu1</strain>
    </source>
</reference>
<feature type="domain" description="DUF6900" evidence="1">
    <location>
        <begin position="9"/>
        <end position="62"/>
    </location>
</feature>